<feature type="region of interest" description="Disordered" evidence="8">
    <location>
        <begin position="245"/>
        <end position="278"/>
    </location>
</feature>
<gene>
    <name evidence="10" type="ORF">MACJ_001855</name>
</gene>
<comment type="similarity">
    <text evidence="6">Belongs to the eIF-3 subunit D family.</text>
</comment>
<keyword evidence="7" id="KW-0442">Lipid degradation</keyword>
<dbReference type="InterPro" id="IPR045217">
    <property type="entry name" value="PNPLA8-like"/>
</dbReference>
<dbReference type="GO" id="GO:0098808">
    <property type="term" value="F:mRNA cap binding"/>
    <property type="evidence" value="ECO:0007669"/>
    <property type="project" value="UniProtKB-UniRule"/>
</dbReference>
<feature type="short sequence motif" description="DGA/G" evidence="7">
    <location>
        <begin position="1572"/>
        <end position="1574"/>
    </location>
</feature>
<organism evidence="10 11">
    <name type="scientific">Theileria orientalis</name>
    <dbReference type="NCBI Taxonomy" id="68886"/>
    <lineage>
        <taxon>Eukaryota</taxon>
        <taxon>Sar</taxon>
        <taxon>Alveolata</taxon>
        <taxon>Apicomplexa</taxon>
        <taxon>Aconoidasida</taxon>
        <taxon>Piroplasmida</taxon>
        <taxon>Theileriidae</taxon>
        <taxon>Theileria</taxon>
    </lineage>
</organism>
<evidence type="ECO:0000256" key="3">
    <source>
        <dbReference type="ARBA" id="ARBA00022884"/>
    </source>
</evidence>
<feature type="active site" description="Nucleophile" evidence="7">
    <location>
        <position position="1411"/>
    </location>
</feature>
<dbReference type="EMBL" id="CP056066">
    <property type="protein sequence ID" value="UKJ88611.2"/>
    <property type="molecule type" value="Genomic_DNA"/>
</dbReference>
<dbReference type="GO" id="GO:0033290">
    <property type="term" value="C:eukaryotic 48S preinitiation complex"/>
    <property type="evidence" value="ECO:0007669"/>
    <property type="project" value="UniProtKB-UniRule"/>
</dbReference>
<dbReference type="GO" id="GO:0016282">
    <property type="term" value="C:eukaryotic 43S preinitiation complex"/>
    <property type="evidence" value="ECO:0007669"/>
    <property type="project" value="UniProtKB-UniRule"/>
</dbReference>
<keyword evidence="3" id="KW-0694">RNA-binding</keyword>
<protein>
    <recommendedName>
        <fullName evidence="6">Eukaryotic translation initiation factor 3 subunit D</fullName>
        <shortName evidence="6">eIF3d</shortName>
    </recommendedName>
    <alternativeName>
        <fullName evidence="6">Eukaryotic translation initiation factor 3 subunit 7</fullName>
    </alternativeName>
</protein>
<dbReference type="Gene3D" id="3.40.1090.10">
    <property type="entry name" value="Cytosolic phospholipase A2 catalytic domain"/>
    <property type="match status" value="1"/>
</dbReference>
<dbReference type="SUPFAM" id="SSF52151">
    <property type="entry name" value="FabD/lysophospholipase-like"/>
    <property type="match status" value="1"/>
</dbReference>
<dbReference type="InterPro" id="IPR002641">
    <property type="entry name" value="PNPLA_dom"/>
</dbReference>
<sequence>MFDLKVVVNYNQDGWGPDETDHQTVASCLDSINKFPFEPRLKLDKQIHICDFTYGTYQRNTREGNRVNRFNTNSYDDEFQFQTVDSRTVVKTRPTTHYKKKVVLKQTTQAFNQKVMEEEQLQFSKQKQYPDLRRQKYLMKNRSLRLPVRYQALNEWSVEPTPSWNVVAEIPFNLLLKQEMNSNLVTVEDLFWRGKLGVYDKKMDYITSKTEVTLHHLSNSFDYYWTSTHDDDCIADVLLETYRSSPKQSEDADDQEASEKNESESPKEKQSGNMPLQAGSASYDKAMKIEKELLKYDKIVLAATDQILAVLMTAARSKYSWHLNITKIENQIIIDKANGSIVDMLTVNETAPDPPQPDCEIKINRPSSLRYEAVKVNQNLRQQVLVPDEFAETFDDPPFVEESDTPATIAYRYRKFTIPGTQNADNFEKLPIMVVTRCEVHGKLSGTDNYTYVCALNECPNKNNKSWRSQIETQKGALLANEIRNNTTKLQRFVACANMAGCSVFKLAYVTRKSPMDAENHSIIGVHTHTTGNLALQMGFSLNNAWGSIKSIVQLIIRKPDGQYVLLKDPMKPIVRLYSVSDEEDLTKSPKVQIPAVGMWKATDRGFLVGFQHNLMKTRNLNRKLVFIYNPHDVNFHFRSVRSLTRPNPINGLLSRRKIIRLNTVESNSAFDFTQKYKDDTSLNFNNDPVDSIAFPPDTGDSTVDYEFEPSSQIFDYNLLTKRVERVLLENLNDKDAKNQLCALNCLNLLARSPNFVDSLLKAGLLSSLLCVLEKPYQKNIWKLVNTYIWPNKPPQASELFSVQELVLKILISLSKISDKVSSEMAKNEELKGLLLKIYCVYNQLSPQQDTVDCPEGDRIKTLISKLFLELGYKVDENVTLVSPKAKDSESKDESWTWEKMLPFSSSEENGPAVPPKDCLIPIEDHTHKTWRLENSNLTWIPYYYSSIDSKQSILRNLRIFFGQFDEVGGLSDLEQLTLKPSKVSSKNPQLLGLLAVNYRPSSVDSTPRVTDPNEPLRPDFYPNSGVGVSATGDAESKSAVEILCNINMEPSDDLNLTLLTKNLLNFMRVSSDFGILNDIFTELWALLALKSPEVLNVFHSSLDLDLISDIIKYSCFDFDSDNFVGENYMNDHLVNNLRVNIATDEKASNIFDRLTRLRDLVKDHFENSPKGSITNMLYNFVSNNITDSSKISIDLDEINTRIDRCKNDRMGKFMKNNVESAKVLQMTLFGFLVELIYVDGNRIFTKIRDHERLINSVKKVQKSIQQPLNRDEIDEADLEKYRPLIDKRLELKTVATTVFNQDNLNADLSAFDSYKRLTLNGIDFLDIRLTSWKNQKLCLKQDLGTIYNSNKLLNILGYHDQKKLENRGVRILSIDGGGSKGVIALEILDVLNKYLNRPLHECFDIICGTSTGGLLASLIALEKMQVSEIKNLYDSLIKSIFVRDGYHVTGTRLLMKQAIYDDNIFKDILKTSLEEIELIDYSVDPTCPKFFCVSTQMDVTPLRPILWRNYNYHKNVYSLSSKNNYSPDEISKLIRLNGGSCTIRLRDAIKATTAALGYFPLFERNGHMYGDGALYCNNPAVVALLEAKLLYPNNPVSLLVSVGNGVCKLGNGSSSLKQPNSDAASEHDTKLVGQNEYISSLIRLHENCMDHGSQHGSAAKKENKLLSLEQVITHITYAATTSEMTHSALEFTMPENVYFRFSPVIPTVKIDETNPEILKTLKAQTRQYLGQDDIQERLRVIKQLIEDSTTQVQS</sequence>
<feature type="domain" description="PNPLA" evidence="9">
    <location>
        <begin position="1373"/>
        <end position="1585"/>
    </location>
</feature>
<comment type="function">
    <text evidence="6">mRNA cap-binding component of the eukaryotic translation initiation factor 3 (eIF-3) complex, which is involved in protein synthesis of a specialized repertoire of mRNAs and, together with other initiation factors, stimulates binding of mRNA and methionyl-tRNAi to the 40S ribosome. The eIF-3 complex specifically targets and initiates translation of a subset of mRNAs involved in cell proliferation. In the eIF-3 complex, eif3d specifically recognizes and binds the 7-methylguanosine cap of a subset of mRNAs.</text>
</comment>
<dbReference type="Pfam" id="PF01734">
    <property type="entry name" value="Patatin"/>
    <property type="match status" value="1"/>
</dbReference>
<evidence type="ECO:0000256" key="8">
    <source>
        <dbReference type="SAM" id="MobiDB-lite"/>
    </source>
</evidence>
<dbReference type="GO" id="GO:0003743">
    <property type="term" value="F:translation initiation factor activity"/>
    <property type="evidence" value="ECO:0007669"/>
    <property type="project" value="UniProtKB-UniRule"/>
</dbReference>
<dbReference type="SUPFAM" id="SSF48371">
    <property type="entry name" value="ARM repeat"/>
    <property type="match status" value="1"/>
</dbReference>
<dbReference type="GO" id="GO:0005852">
    <property type="term" value="C:eukaryotic translation initiation factor 3 complex"/>
    <property type="evidence" value="ECO:0007669"/>
    <property type="project" value="UniProtKB-UniRule"/>
</dbReference>
<keyword evidence="4 6" id="KW-0648">Protein biosynthesis</keyword>
<dbReference type="HAMAP" id="MF_03003">
    <property type="entry name" value="eIF3d"/>
    <property type="match status" value="1"/>
</dbReference>
<dbReference type="Pfam" id="PF05091">
    <property type="entry name" value="eIF-3_zeta"/>
    <property type="match status" value="1"/>
</dbReference>
<keyword evidence="2 6" id="KW-0396">Initiation factor</keyword>
<comment type="subcellular location">
    <subcellularLocation>
        <location evidence="6">Cytoplasm</location>
    </subcellularLocation>
</comment>
<feature type="region of interest" description="RNA gate" evidence="6">
    <location>
        <begin position="341"/>
        <end position="355"/>
    </location>
</feature>
<keyword evidence="7" id="KW-0378">Hydrolase</keyword>
<feature type="compositionally biased region" description="Basic and acidic residues" evidence="8">
    <location>
        <begin position="257"/>
        <end position="270"/>
    </location>
</feature>
<evidence type="ECO:0000256" key="1">
    <source>
        <dbReference type="ARBA" id="ARBA00022490"/>
    </source>
</evidence>
<keyword evidence="5 7" id="KW-0443">Lipid metabolism</keyword>
<dbReference type="InterPro" id="IPR007783">
    <property type="entry name" value="eIF3d"/>
</dbReference>
<evidence type="ECO:0000256" key="6">
    <source>
        <dbReference type="HAMAP-Rule" id="MF_03003"/>
    </source>
</evidence>
<evidence type="ECO:0000256" key="2">
    <source>
        <dbReference type="ARBA" id="ARBA00022540"/>
    </source>
</evidence>
<evidence type="ECO:0000256" key="4">
    <source>
        <dbReference type="ARBA" id="ARBA00022917"/>
    </source>
</evidence>
<dbReference type="GO" id="GO:0016042">
    <property type="term" value="P:lipid catabolic process"/>
    <property type="evidence" value="ECO:0007669"/>
    <property type="project" value="UniProtKB-UniRule"/>
</dbReference>
<evidence type="ECO:0000313" key="10">
    <source>
        <dbReference type="EMBL" id="UKJ88611.2"/>
    </source>
</evidence>
<evidence type="ECO:0000313" key="11">
    <source>
        <dbReference type="Proteomes" id="UP000244803"/>
    </source>
</evidence>
<dbReference type="CDD" id="cd07211">
    <property type="entry name" value="Pat_PNPLA8"/>
    <property type="match status" value="1"/>
</dbReference>
<dbReference type="InterPro" id="IPR016024">
    <property type="entry name" value="ARM-type_fold"/>
</dbReference>
<dbReference type="PROSITE" id="PS51635">
    <property type="entry name" value="PNPLA"/>
    <property type="match status" value="1"/>
</dbReference>
<feature type="short sequence motif" description="GXGXXG" evidence="7">
    <location>
        <begin position="1377"/>
        <end position="1382"/>
    </location>
</feature>
<proteinExistence type="inferred from homology"/>
<reference evidence="10" key="1">
    <citation type="submission" date="2022-07" db="EMBL/GenBank/DDBJ databases">
        <title>Evaluation of T. orientalis genome assembly methods using nanopore sequencing and analysis of variation between genomes.</title>
        <authorList>
            <person name="Yam J."/>
            <person name="Micallef M.L."/>
            <person name="Liu M."/>
            <person name="Djordjevic S.P."/>
            <person name="Bogema D.R."/>
            <person name="Jenkins C."/>
        </authorList>
    </citation>
    <scope>NUCLEOTIDE SEQUENCE</scope>
    <source>
        <strain evidence="10">Fish Creek</strain>
    </source>
</reference>
<dbReference type="GO" id="GO:0001732">
    <property type="term" value="P:formation of cytoplasmic translation initiation complex"/>
    <property type="evidence" value="ECO:0007669"/>
    <property type="project" value="UniProtKB-UniRule"/>
</dbReference>
<feature type="short sequence motif" description="GXSXG" evidence="7">
    <location>
        <begin position="1409"/>
        <end position="1413"/>
    </location>
</feature>
<comment type="domain">
    <text evidence="6">The RNA gate region regulates mRNA cap recognition to prevent promiscuous mRNA-binding before assembly of eif3d into the full eukaryotic translation initiation factor 3 (eIF-3) complex.</text>
</comment>
<dbReference type="OrthoDB" id="630895at2759"/>
<evidence type="ECO:0000259" key="9">
    <source>
        <dbReference type="PROSITE" id="PS51635"/>
    </source>
</evidence>
<name>A0A976QQ62_THEOR</name>
<feature type="active site" description="Proton acceptor" evidence="7">
    <location>
        <position position="1572"/>
    </location>
</feature>
<dbReference type="GO" id="GO:0004620">
    <property type="term" value="F:phospholipase activity"/>
    <property type="evidence" value="ECO:0007669"/>
    <property type="project" value="InterPro"/>
</dbReference>
<evidence type="ECO:0000256" key="5">
    <source>
        <dbReference type="ARBA" id="ARBA00023098"/>
    </source>
</evidence>
<dbReference type="PANTHER" id="PTHR12399">
    <property type="entry name" value="EUKARYOTIC TRANSLATION INITIATION FACTOR 3 SUBUNIT 7"/>
    <property type="match status" value="1"/>
</dbReference>
<dbReference type="Proteomes" id="UP000244803">
    <property type="component" value="Chromosome 3"/>
</dbReference>
<dbReference type="PANTHER" id="PTHR12399:SF0">
    <property type="entry name" value="EUKARYOTIC TRANSLATION INITIATION FACTOR 3 SUBUNIT D"/>
    <property type="match status" value="1"/>
</dbReference>
<keyword evidence="1 6" id="KW-0963">Cytoplasm</keyword>
<evidence type="ECO:0000256" key="7">
    <source>
        <dbReference type="PROSITE-ProRule" id="PRU01161"/>
    </source>
</evidence>
<accession>A0A976QQ62</accession>
<dbReference type="InterPro" id="IPR016035">
    <property type="entry name" value="Acyl_Trfase/lysoPLipase"/>
</dbReference>
<comment type="subunit">
    <text evidence="6">Component of the eukaryotic translation initiation factor 3 (eIF-3) complex.</text>
</comment>
<dbReference type="GO" id="GO:0002191">
    <property type="term" value="P:cap-dependent translational initiation"/>
    <property type="evidence" value="ECO:0007669"/>
    <property type="project" value="UniProtKB-UniRule"/>
</dbReference>